<feature type="region of interest" description="Disordered" evidence="9">
    <location>
        <begin position="773"/>
        <end position="808"/>
    </location>
</feature>
<gene>
    <name evidence="11" type="primary">cbhB_2</name>
    <name evidence="11" type="ORF">BG846_02578</name>
</gene>
<evidence type="ECO:0000256" key="8">
    <source>
        <dbReference type="ARBA" id="ARBA00023326"/>
    </source>
</evidence>
<dbReference type="AlphaFoldDB" id="A0A1Y2NXW5"/>
<dbReference type="InterPro" id="IPR036116">
    <property type="entry name" value="FN3_sf"/>
</dbReference>
<comment type="similarity">
    <text evidence="2">Belongs to the glycosyl hydrolase 81 family.</text>
</comment>
<organism evidence="11 12">
    <name type="scientific">Streptomyces fradiae ATCC 10745 = DSM 40063</name>
    <dbReference type="NCBI Taxonomy" id="1319510"/>
    <lineage>
        <taxon>Bacteria</taxon>
        <taxon>Bacillati</taxon>
        <taxon>Actinomycetota</taxon>
        <taxon>Actinomycetes</taxon>
        <taxon>Kitasatosporales</taxon>
        <taxon>Streptomycetaceae</taxon>
        <taxon>Streptomyces</taxon>
    </lineage>
</organism>
<dbReference type="InterPro" id="IPR013783">
    <property type="entry name" value="Ig-like_fold"/>
</dbReference>
<evidence type="ECO:0000313" key="12">
    <source>
        <dbReference type="Proteomes" id="UP000194318"/>
    </source>
</evidence>
<dbReference type="GO" id="GO:0000272">
    <property type="term" value="P:polysaccharide catabolic process"/>
    <property type="evidence" value="ECO:0007669"/>
    <property type="project" value="UniProtKB-KW"/>
</dbReference>
<dbReference type="Gene3D" id="2.70.98.30">
    <property type="entry name" value="Golgi alpha-mannosidase II, domain 4"/>
    <property type="match status" value="1"/>
</dbReference>
<dbReference type="EC" id="3.2.1.39" evidence="3"/>
<dbReference type="SMART" id="SM00060">
    <property type="entry name" value="FN3"/>
    <property type="match status" value="2"/>
</dbReference>
<evidence type="ECO:0000256" key="4">
    <source>
        <dbReference type="ARBA" id="ARBA00022801"/>
    </source>
</evidence>
<evidence type="ECO:0000259" key="10">
    <source>
        <dbReference type="PROSITE" id="PS50853"/>
    </source>
</evidence>
<evidence type="ECO:0000313" key="11">
    <source>
        <dbReference type="EMBL" id="OSY51768.1"/>
    </source>
</evidence>
<dbReference type="InterPro" id="IPR040720">
    <property type="entry name" value="GH81_C"/>
</dbReference>
<sequence>MRSIDRPRAPPYVVGDLRALSEGLCMRSPRRRLSLLTTVALAATALGTVGTGSASAATIDVGKGGYSDVRPAGRQGPSNNGGQPVKPKVTAAMADTPVPTNDWWSSLAFQRFAANPWSENMYGHPLTYKAVSGGLEVGYPTTHQVVGGGRQYEFPHKADLTLGLAGLNSPDAKADGWSDWTVSPYWSDGARTLRTTIGHGLPYVYAEGTGGAAQISAAAPPTVFADQGNVLGVTIAGHHYALFAPSGSDWTVSGDEIRADLGGKDYFSLAVLPDKAALADFAKYAFSFVTGSAVEWEYREGDGEVRATYSLTTEAKEGSATGTFQALYRHQWLHTGDPLTDHRYVSSRGEMKVREGTSFTTVQKVNGVLPGLPSAAGVDKAKLKAYINDVLTQGDPFSGAIDTYWTGKALGKLAQLVPLADQVGDTANRDRLLALIKGRMEEWFTVGGPSEFSYDKDWRTLIGYPASYGSDQELNDHHFHYSYYVMAAAVVAQYDPRWAADSEWGGMVKELIKDAANPARDDARYPFLRGFDVYAGHSWAAGHSAFAAGNNQESSSESINLSAGLIMWGSAMGDKALRDQGVYMMMTESESIAQYWFDADQEVYPEDFTHDVVGMVWSSGGAYATWWTANPEEIHGINFLPMTGGSLHLAREKDMLRRSVAEMERENGGPAVEWKDIFWQVQALYDPAKAMGYWNQWNGGYVPEAGETKAHTYHWVATMNSIGSPDMTVTANSPTAVVFDKNGTRTYAAHNYTAETCSVLFSDGGVLNVPARSTASGAGDDTELGTLCGAPGDDRPSAPGTPVAGDVTDDSVTLTWEAATDDLGVKDYDVYRGGAKVATVTGTTYTDTGLASGTEYTYSVRARDTSHQVGPASGTVTVTTTGTRDMPPGAPGAPVAGEVTGTTVELTWGAAADDRGVKDYDVYRGSAKVATVTGTAHTDTGLTPGTEYTYSVRARDTAGQVGPASGTLKVTTSGPPPVTGDTLYLHPEGRLATQAASAGSPETIPSAGGANRDGTPHNPLVYEVKNVRGTLKAGSTTAFTFKVDAGTSVGLAQQARVSYDLTGDGTFDRVETFRYFATDPLTGWEDYSSARQGTHSASGTLGDLDGGTVRVEVWSALGNNPSTIQVGTGSVLTIPFA</sequence>
<evidence type="ECO:0000256" key="2">
    <source>
        <dbReference type="ARBA" id="ARBA00010730"/>
    </source>
</evidence>
<dbReference type="PROSITE" id="PS52008">
    <property type="entry name" value="GH81"/>
    <property type="match status" value="1"/>
</dbReference>
<protein>
    <recommendedName>
        <fullName evidence="3">glucan endo-1,3-beta-D-glucosidase</fullName>
        <ecNumber evidence="3">3.2.1.39</ecNumber>
    </recommendedName>
</protein>
<accession>A0A1Y2NXW5</accession>
<evidence type="ECO:0000256" key="3">
    <source>
        <dbReference type="ARBA" id="ARBA00012780"/>
    </source>
</evidence>
<dbReference type="InterPro" id="IPR003961">
    <property type="entry name" value="FN3_dom"/>
</dbReference>
<dbReference type="InterPro" id="IPR005200">
    <property type="entry name" value="Endo-beta-glucanase"/>
</dbReference>
<dbReference type="PANTHER" id="PTHR31983:SF0">
    <property type="entry name" value="GLUCAN ENDO-1,3-BETA-D-GLUCOSIDASE 2"/>
    <property type="match status" value="1"/>
</dbReference>
<reference evidence="11 12" key="1">
    <citation type="submission" date="2016-09" db="EMBL/GenBank/DDBJ databases">
        <title>Streptomyces fradiae DSM40063, a candidate organism with high potential of specific P450 cytochromes.</title>
        <authorList>
            <person name="Grumaz C."/>
            <person name="Vainshtein Y."/>
            <person name="Kirstahler P."/>
            <person name="Sohn K."/>
        </authorList>
    </citation>
    <scope>NUCLEOTIDE SEQUENCE [LARGE SCALE GENOMIC DNA]</scope>
    <source>
        <strain evidence="11 12">DSM 40063</strain>
    </source>
</reference>
<keyword evidence="5" id="KW-0119">Carbohydrate metabolism</keyword>
<feature type="domain" description="Fibronectin type-III" evidence="10">
    <location>
        <begin position="798"/>
        <end position="883"/>
    </location>
</feature>
<keyword evidence="7" id="KW-0961">Cell wall biogenesis/degradation</keyword>
<evidence type="ECO:0000256" key="9">
    <source>
        <dbReference type="SAM" id="MobiDB-lite"/>
    </source>
</evidence>
<feature type="compositionally biased region" description="Low complexity" evidence="9">
    <location>
        <begin position="874"/>
        <end position="883"/>
    </location>
</feature>
<comment type="catalytic activity">
    <reaction evidence="1">
        <text>Hydrolysis of (1-&gt;3)-beta-D-glucosidic linkages in (1-&gt;3)-beta-D-glucans.</text>
        <dbReference type="EC" id="3.2.1.39"/>
    </reaction>
</comment>
<dbReference type="GO" id="GO:0042973">
    <property type="term" value="F:glucan endo-1,3-beta-D-glucosidase activity"/>
    <property type="evidence" value="ECO:0007669"/>
    <property type="project" value="UniProtKB-EC"/>
</dbReference>
<evidence type="ECO:0000256" key="6">
    <source>
        <dbReference type="ARBA" id="ARBA00023295"/>
    </source>
</evidence>
<evidence type="ECO:0000256" key="1">
    <source>
        <dbReference type="ARBA" id="ARBA00000382"/>
    </source>
</evidence>
<dbReference type="Gene3D" id="2.60.40.10">
    <property type="entry name" value="Immunoglobulins"/>
    <property type="match status" value="2"/>
</dbReference>
<dbReference type="Pfam" id="PF17652">
    <property type="entry name" value="Glyco_hydro81C"/>
    <property type="match status" value="1"/>
</dbReference>
<keyword evidence="6 11" id="KW-0326">Glycosidase</keyword>
<feature type="domain" description="Fibronectin type-III" evidence="10">
    <location>
        <begin position="890"/>
        <end position="975"/>
    </location>
</feature>
<feature type="region of interest" description="Disordered" evidence="9">
    <location>
        <begin position="865"/>
        <end position="897"/>
    </location>
</feature>
<comment type="caution">
    <text evidence="11">The sequence shown here is derived from an EMBL/GenBank/DDBJ whole genome shotgun (WGS) entry which is preliminary data.</text>
</comment>
<dbReference type="GO" id="GO:0071555">
    <property type="term" value="P:cell wall organization"/>
    <property type="evidence" value="ECO:0007669"/>
    <property type="project" value="UniProtKB-KW"/>
</dbReference>
<proteinExistence type="inferred from homology"/>
<dbReference type="CDD" id="cd00063">
    <property type="entry name" value="FN3"/>
    <property type="match status" value="2"/>
</dbReference>
<feature type="region of interest" description="Disordered" evidence="9">
    <location>
        <begin position="993"/>
        <end position="1019"/>
    </location>
</feature>
<keyword evidence="4 11" id="KW-0378">Hydrolase</keyword>
<dbReference type="PROSITE" id="PS50853">
    <property type="entry name" value="FN3"/>
    <property type="match status" value="2"/>
</dbReference>
<evidence type="ECO:0000256" key="7">
    <source>
        <dbReference type="ARBA" id="ARBA00023316"/>
    </source>
</evidence>
<dbReference type="Proteomes" id="UP000194318">
    <property type="component" value="Unassembled WGS sequence"/>
</dbReference>
<dbReference type="EMBL" id="MIFZ01000220">
    <property type="protein sequence ID" value="OSY51768.1"/>
    <property type="molecule type" value="Genomic_DNA"/>
</dbReference>
<dbReference type="GO" id="GO:0052861">
    <property type="term" value="F:endo-1,3(4)-beta-glucanase activity"/>
    <property type="evidence" value="ECO:0007669"/>
    <property type="project" value="InterPro"/>
</dbReference>
<dbReference type="PANTHER" id="PTHR31983">
    <property type="entry name" value="ENDO-1,3(4)-BETA-GLUCANASE 1"/>
    <property type="match status" value="1"/>
</dbReference>
<dbReference type="Pfam" id="PF00041">
    <property type="entry name" value="fn3"/>
    <property type="match status" value="2"/>
</dbReference>
<dbReference type="SUPFAM" id="SSF49265">
    <property type="entry name" value="Fibronectin type III"/>
    <property type="match status" value="1"/>
</dbReference>
<name>A0A1Y2NXW5_STRFR</name>
<evidence type="ECO:0000256" key="5">
    <source>
        <dbReference type="ARBA" id="ARBA00023277"/>
    </source>
</evidence>
<feature type="region of interest" description="Disordered" evidence="9">
    <location>
        <begin position="67"/>
        <end position="86"/>
    </location>
</feature>
<keyword evidence="8" id="KW-0624">Polysaccharide degradation</keyword>
<feature type="region of interest" description="Disordered" evidence="9">
    <location>
        <begin position="959"/>
        <end position="978"/>
    </location>
</feature>